<reference evidence="1 2" key="1">
    <citation type="journal article" date="2022" name="Plant J.">
        <title>Chromosome-level genome of Camellia lanceoleosa provides a valuable resource for understanding genome evolution and self-incompatibility.</title>
        <authorList>
            <person name="Gong W."/>
            <person name="Xiao S."/>
            <person name="Wang L."/>
            <person name="Liao Z."/>
            <person name="Chang Y."/>
            <person name="Mo W."/>
            <person name="Hu G."/>
            <person name="Li W."/>
            <person name="Zhao G."/>
            <person name="Zhu H."/>
            <person name="Hu X."/>
            <person name="Ji K."/>
            <person name="Xiang X."/>
            <person name="Song Q."/>
            <person name="Yuan D."/>
            <person name="Jin S."/>
            <person name="Zhang L."/>
        </authorList>
    </citation>
    <scope>NUCLEOTIDE SEQUENCE [LARGE SCALE GENOMIC DNA]</scope>
    <source>
        <strain evidence="1">SQ_2022a</strain>
    </source>
</reference>
<accession>A0ACC0I537</accession>
<keyword evidence="2" id="KW-1185">Reference proteome</keyword>
<protein>
    <submittedName>
        <fullName evidence="1">F-box protein</fullName>
    </submittedName>
</protein>
<comment type="caution">
    <text evidence="1">The sequence shown here is derived from an EMBL/GenBank/DDBJ whole genome shotgun (WGS) entry which is preliminary data.</text>
</comment>
<sequence>MKFNSIHSFRDIYIYRERERGGGMDFPEEIIMELLARLPVKSVMRFKCVSKGWNHMISNAAFRTTYLSRHGEVEQPFGFFYHRPRPNFTYHGPSMRGIGPTKFINTTNAAERPELKNLDYLHELGYILVSSKGLLLLSPDPMSYYVYDFVSKKHVELPRTLKYSYVDVGFVCKEQHKQGSYHLSYKVVCIGTTHHEHMYKSKTRKLETYSSETGKWQISIMTAKSEIGLGLHFTAKVICRRCVSLV</sequence>
<proteinExistence type="predicted"/>
<dbReference type="EMBL" id="CM045759">
    <property type="protein sequence ID" value="KAI8019875.1"/>
    <property type="molecule type" value="Genomic_DNA"/>
</dbReference>
<evidence type="ECO:0000313" key="1">
    <source>
        <dbReference type="EMBL" id="KAI8019875.1"/>
    </source>
</evidence>
<evidence type="ECO:0000313" key="2">
    <source>
        <dbReference type="Proteomes" id="UP001060215"/>
    </source>
</evidence>
<gene>
    <name evidence="1" type="ORF">LOK49_LG04G03787</name>
</gene>
<organism evidence="1 2">
    <name type="scientific">Camellia lanceoleosa</name>
    <dbReference type="NCBI Taxonomy" id="1840588"/>
    <lineage>
        <taxon>Eukaryota</taxon>
        <taxon>Viridiplantae</taxon>
        <taxon>Streptophyta</taxon>
        <taxon>Embryophyta</taxon>
        <taxon>Tracheophyta</taxon>
        <taxon>Spermatophyta</taxon>
        <taxon>Magnoliopsida</taxon>
        <taxon>eudicotyledons</taxon>
        <taxon>Gunneridae</taxon>
        <taxon>Pentapetalae</taxon>
        <taxon>asterids</taxon>
        <taxon>Ericales</taxon>
        <taxon>Theaceae</taxon>
        <taxon>Camellia</taxon>
    </lineage>
</organism>
<dbReference type="Proteomes" id="UP001060215">
    <property type="component" value="Chromosome 2"/>
</dbReference>
<name>A0ACC0I537_9ERIC</name>